<evidence type="ECO:0000259" key="2">
    <source>
        <dbReference type="Pfam" id="PF13360"/>
    </source>
</evidence>
<keyword evidence="4" id="KW-1185">Reference proteome</keyword>
<dbReference type="InterPro" id="IPR006311">
    <property type="entry name" value="TAT_signal"/>
</dbReference>
<feature type="compositionally biased region" description="Low complexity" evidence="1">
    <location>
        <begin position="43"/>
        <end position="55"/>
    </location>
</feature>
<dbReference type="PROSITE" id="PS51318">
    <property type="entry name" value="TAT"/>
    <property type="match status" value="1"/>
</dbReference>
<organism evidence="3 4">
    <name type="scientific">Streptomyces fildesensis</name>
    <dbReference type="NCBI Taxonomy" id="375757"/>
    <lineage>
        <taxon>Bacteria</taxon>
        <taxon>Bacillati</taxon>
        <taxon>Actinomycetota</taxon>
        <taxon>Actinomycetes</taxon>
        <taxon>Kitasatosporales</taxon>
        <taxon>Streptomycetaceae</taxon>
        <taxon>Streptomyces</taxon>
    </lineage>
</organism>
<feature type="domain" description="Pyrrolo-quinoline quinone repeat" evidence="2">
    <location>
        <begin position="83"/>
        <end position="214"/>
    </location>
</feature>
<sequence length="412" mass="42068">MSDQPAGMSRRALLTVSFGGAAMASAAGITWLRNAPGGHRGNAGADDSSPSGDPSSRPRPRGSRPPGSAPPPLWTYDGPELVDIAPVAVSDTLLVLKGYDGLIGLDTRTGRPLWTAGGFEPDGSPVPTGDGLLADMAYTVGAAAPRAVDPAAKGRVRWTLEPAAGLRFAQDALLASDGGALYLTASQGSPLDDDYAALLLAYDLKDRRELWRATAGHIPSEAPAAVLPGDRLLYCDGDALTSLDRRTGERQWTRALQGTGNGRPAVAGPRAYVAGGGITAVALDDGSVAWRHAPRDRTYSDPVIADGVLYATGAAAGVLALDARTGGPLWESGPAIPLGTQGAPVVHGGVLHAPTAGGRPCVAAFDLRTRKAVWSYRVPGAGTGAAAGIRLVARGSVLFVQNGNTVTALPMG</sequence>
<dbReference type="RefSeq" id="WP_399643625.1">
    <property type="nucleotide sequence ID" value="NZ_JBITYG010000001.1"/>
</dbReference>
<feature type="region of interest" description="Disordered" evidence="1">
    <location>
        <begin position="32"/>
        <end position="74"/>
    </location>
</feature>
<dbReference type="InterPro" id="IPR011047">
    <property type="entry name" value="Quinoprotein_ADH-like_sf"/>
</dbReference>
<comment type="caution">
    <text evidence="3">The sequence shown here is derived from an EMBL/GenBank/DDBJ whole genome shotgun (WGS) entry which is preliminary data.</text>
</comment>
<dbReference type="SMART" id="SM00564">
    <property type="entry name" value="PQQ"/>
    <property type="match status" value="6"/>
</dbReference>
<dbReference type="Pfam" id="PF13360">
    <property type="entry name" value="PQQ_2"/>
    <property type="match status" value="2"/>
</dbReference>
<dbReference type="PANTHER" id="PTHR34512">
    <property type="entry name" value="CELL SURFACE PROTEIN"/>
    <property type="match status" value="1"/>
</dbReference>
<dbReference type="Proteomes" id="UP001614394">
    <property type="component" value="Unassembled WGS sequence"/>
</dbReference>
<proteinExistence type="predicted"/>
<feature type="domain" description="Pyrrolo-quinoline quinone repeat" evidence="2">
    <location>
        <begin position="240"/>
        <end position="407"/>
    </location>
</feature>
<dbReference type="InterPro" id="IPR002372">
    <property type="entry name" value="PQQ_rpt_dom"/>
</dbReference>
<accession>A0ABW8BYR4</accession>
<evidence type="ECO:0000313" key="4">
    <source>
        <dbReference type="Proteomes" id="UP001614394"/>
    </source>
</evidence>
<dbReference type="InterPro" id="IPR015943">
    <property type="entry name" value="WD40/YVTN_repeat-like_dom_sf"/>
</dbReference>
<gene>
    <name evidence="3" type="ORF">ACIGXA_02205</name>
</gene>
<dbReference type="EMBL" id="JBITYG010000001">
    <property type="protein sequence ID" value="MFI9099309.1"/>
    <property type="molecule type" value="Genomic_DNA"/>
</dbReference>
<name>A0ABW8BYR4_9ACTN</name>
<dbReference type="PANTHER" id="PTHR34512:SF30">
    <property type="entry name" value="OUTER MEMBRANE PROTEIN ASSEMBLY FACTOR BAMB"/>
    <property type="match status" value="1"/>
</dbReference>
<protein>
    <submittedName>
        <fullName evidence="3">PQQ-binding-like beta-propeller repeat protein</fullName>
    </submittedName>
</protein>
<dbReference type="SUPFAM" id="SSF50998">
    <property type="entry name" value="Quinoprotein alcohol dehydrogenase-like"/>
    <property type="match status" value="2"/>
</dbReference>
<evidence type="ECO:0000256" key="1">
    <source>
        <dbReference type="SAM" id="MobiDB-lite"/>
    </source>
</evidence>
<evidence type="ECO:0000313" key="3">
    <source>
        <dbReference type="EMBL" id="MFI9099309.1"/>
    </source>
</evidence>
<dbReference type="Gene3D" id="2.130.10.10">
    <property type="entry name" value="YVTN repeat-like/Quinoprotein amine dehydrogenase"/>
    <property type="match status" value="2"/>
</dbReference>
<reference evidence="3 4" key="1">
    <citation type="submission" date="2024-10" db="EMBL/GenBank/DDBJ databases">
        <title>The Natural Products Discovery Center: Release of the First 8490 Sequenced Strains for Exploring Actinobacteria Biosynthetic Diversity.</title>
        <authorList>
            <person name="Kalkreuter E."/>
            <person name="Kautsar S.A."/>
            <person name="Yang D."/>
            <person name="Bader C.D."/>
            <person name="Teijaro C.N."/>
            <person name="Fluegel L."/>
            <person name="Davis C.M."/>
            <person name="Simpson J.R."/>
            <person name="Lauterbach L."/>
            <person name="Steele A.D."/>
            <person name="Gui C."/>
            <person name="Meng S."/>
            <person name="Li G."/>
            <person name="Viehrig K."/>
            <person name="Ye F."/>
            <person name="Su P."/>
            <person name="Kiefer A.F."/>
            <person name="Nichols A."/>
            <person name="Cepeda A.J."/>
            <person name="Yan W."/>
            <person name="Fan B."/>
            <person name="Jiang Y."/>
            <person name="Adhikari A."/>
            <person name="Zheng C.-J."/>
            <person name="Schuster L."/>
            <person name="Cowan T.M."/>
            <person name="Smanski M.J."/>
            <person name="Chevrette M.G."/>
            <person name="De Carvalho L.P.S."/>
            <person name="Shen B."/>
        </authorList>
    </citation>
    <scope>NUCLEOTIDE SEQUENCE [LARGE SCALE GENOMIC DNA]</scope>
    <source>
        <strain evidence="3 4">NPDC053399</strain>
    </source>
</reference>
<dbReference type="InterPro" id="IPR018391">
    <property type="entry name" value="PQQ_b-propeller_rpt"/>
</dbReference>